<proteinExistence type="predicted"/>
<dbReference type="EMBL" id="BKCJ010006814">
    <property type="protein sequence ID" value="GEU74076.1"/>
    <property type="molecule type" value="Genomic_DNA"/>
</dbReference>
<dbReference type="InterPro" id="IPR000477">
    <property type="entry name" value="RT_dom"/>
</dbReference>
<dbReference type="PANTHER" id="PTHR24559">
    <property type="entry name" value="TRANSPOSON TY3-I GAG-POL POLYPROTEIN"/>
    <property type="match status" value="1"/>
</dbReference>
<sequence>MAGPTSKPITLQNHVIGNRNNNDHSPSLQNQIMNHISLLETLIKEHNEKDGMLITPIRLTFSDEGEQGGKGNDKRKSLAEKVDEDLKKPYKEVLKSLFTRRIIEFSAPSHRMPTNLKIYDGSIDPDDHITRFVGAAKQGEWEMPRRKSSKDPTEVSKKVRKANETLPDFKERWTEEMGYIQGRVDDFVKSEEDYKSTKFPKGEHLKRGQGTPYKGACSPRIMQGGGVPKVDVYNTYNRGDLYQPYVPPRQLWQRYDNRRFKSRRQEVKQLSLEALIKRPREILATKLQLQLPPCPSMVRTTKKENLDRYYDYPGKKGHYTNECYQLKRQLEAALESGKLNHLVKDVRQREQLLLMGKIELEVMFGSEGLCRRAMMKLTVMHESSPYNIILGQTGMRELRAITSKMHAMMKFPTPRGIATLVPQTATIFECRQLEEKQTLPGKQPKERITERDENAVEEKVMVNLAFPDQKVIIRTQFSLACRKQLINLLRDNQEVFAWQPSDMAGVPRGMDQGQYCKTGEVPDLDLQPSSSEKGNLLLYQDAIRPEEHRGTYQRLVNSAFQVHLGKNLEVYVDDMVIKSKTEQEMIIDIAETFDNLRKVNMKLNPKKCSFGVKEGKFLGYMITSKGIRANPKKTRAVADM</sequence>
<accession>A0A6L2MJC3</accession>
<keyword evidence="2" id="KW-0808">Transferase</keyword>
<dbReference type="InterPro" id="IPR043502">
    <property type="entry name" value="DNA/RNA_pol_sf"/>
</dbReference>
<gene>
    <name evidence="2" type="ORF">Tci_046054</name>
</gene>
<reference evidence="2" key="1">
    <citation type="journal article" date="2019" name="Sci. Rep.">
        <title>Draft genome of Tanacetum cinerariifolium, the natural source of mosquito coil.</title>
        <authorList>
            <person name="Yamashiro T."/>
            <person name="Shiraishi A."/>
            <person name="Satake H."/>
            <person name="Nakayama K."/>
        </authorList>
    </citation>
    <scope>NUCLEOTIDE SEQUENCE</scope>
</reference>
<dbReference type="InterPro" id="IPR053134">
    <property type="entry name" value="RNA-dir_DNA_polymerase"/>
</dbReference>
<dbReference type="PANTHER" id="PTHR24559:SF444">
    <property type="entry name" value="REVERSE TRANSCRIPTASE DOMAIN-CONTAINING PROTEIN"/>
    <property type="match status" value="1"/>
</dbReference>
<dbReference type="AlphaFoldDB" id="A0A6L2MJC3"/>
<dbReference type="SUPFAM" id="SSF56672">
    <property type="entry name" value="DNA/RNA polymerases"/>
    <property type="match status" value="1"/>
</dbReference>
<name>A0A6L2MJC3_TANCI</name>
<dbReference type="CDD" id="cd01647">
    <property type="entry name" value="RT_LTR"/>
    <property type="match status" value="1"/>
</dbReference>
<protein>
    <submittedName>
        <fullName evidence="2">Reverse transcriptase domain-containing protein</fullName>
    </submittedName>
</protein>
<evidence type="ECO:0000313" key="2">
    <source>
        <dbReference type="EMBL" id="GEU74076.1"/>
    </source>
</evidence>
<keyword evidence="2" id="KW-0548">Nucleotidyltransferase</keyword>
<keyword evidence="2" id="KW-0695">RNA-directed DNA polymerase</keyword>
<evidence type="ECO:0000259" key="1">
    <source>
        <dbReference type="Pfam" id="PF00078"/>
    </source>
</evidence>
<dbReference type="Gene3D" id="3.30.70.270">
    <property type="match status" value="1"/>
</dbReference>
<dbReference type="Pfam" id="PF00078">
    <property type="entry name" value="RVT_1"/>
    <property type="match status" value="1"/>
</dbReference>
<dbReference type="InterPro" id="IPR043128">
    <property type="entry name" value="Rev_trsase/Diguanyl_cyclase"/>
</dbReference>
<comment type="caution">
    <text evidence="2">The sequence shown here is derived from an EMBL/GenBank/DDBJ whole genome shotgun (WGS) entry which is preliminary data.</text>
</comment>
<feature type="domain" description="Reverse transcriptase" evidence="1">
    <location>
        <begin position="552"/>
        <end position="622"/>
    </location>
</feature>
<dbReference type="GO" id="GO:0003964">
    <property type="term" value="F:RNA-directed DNA polymerase activity"/>
    <property type="evidence" value="ECO:0007669"/>
    <property type="project" value="UniProtKB-KW"/>
</dbReference>
<organism evidence="2">
    <name type="scientific">Tanacetum cinerariifolium</name>
    <name type="common">Dalmatian daisy</name>
    <name type="synonym">Chrysanthemum cinerariifolium</name>
    <dbReference type="NCBI Taxonomy" id="118510"/>
    <lineage>
        <taxon>Eukaryota</taxon>
        <taxon>Viridiplantae</taxon>
        <taxon>Streptophyta</taxon>
        <taxon>Embryophyta</taxon>
        <taxon>Tracheophyta</taxon>
        <taxon>Spermatophyta</taxon>
        <taxon>Magnoliopsida</taxon>
        <taxon>eudicotyledons</taxon>
        <taxon>Gunneridae</taxon>
        <taxon>Pentapetalae</taxon>
        <taxon>asterids</taxon>
        <taxon>campanulids</taxon>
        <taxon>Asterales</taxon>
        <taxon>Asteraceae</taxon>
        <taxon>Asteroideae</taxon>
        <taxon>Anthemideae</taxon>
        <taxon>Anthemidinae</taxon>
        <taxon>Tanacetum</taxon>
    </lineage>
</organism>